<accession>A0A917ZZU0</accession>
<dbReference type="InterPro" id="IPR025591">
    <property type="entry name" value="RloB"/>
</dbReference>
<dbReference type="Pfam" id="PF13707">
    <property type="entry name" value="RloB"/>
    <property type="match status" value="1"/>
</dbReference>
<protein>
    <recommendedName>
        <fullName evidence="3">RloB domain-containing protein</fullName>
    </recommendedName>
</protein>
<evidence type="ECO:0000313" key="2">
    <source>
        <dbReference type="Proteomes" id="UP000660745"/>
    </source>
</evidence>
<evidence type="ECO:0008006" key="3">
    <source>
        <dbReference type="Google" id="ProtNLM"/>
    </source>
</evidence>
<keyword evidence="2" id="KW-1185">Reference proteome</keyword>
<dbReference type="EMBL" id="BMNK01000001">
    <property type="protein sequence ID" value="GGP02319.1"/>
    <property type="molecule type" value="Genomic_DNA"/>
</dbReference>
<dbReference type="AlphaFoldDB" id="A0A917ZZU0"/>
<name>A0A917ZZU0_9ACTN</name>
<dbReference type="RefSeq" id="WP_189137139.1">
    <property type="nucleotide sequence ID" value="NZ_BMNK01000001.1"/>
</dbReference>
<reference evidence="1" key="1">
    <citation type="journal article" date="2014" name="Int. J. Syst. Evol. Microbiol.">
        <title>Complete genome sequence of Corynebacterium casei LMG S-19264T (=DSM 44701T), isolated from a smear-ripened cheese.</title>
        <authorList>
            <consortium name="US DOE Joint Genome Institute (JGI-PGF)"/>
            <person name="Walter F."/>
            <person name="Albersmeier A."/>
            <person name="Kalinowski J."/>
            <person name="Ruckert C."/>
        </authorList>
    </citation>
    <scope>NUCLEOTIDE SEQUENCE</scope>
    <source>
        <strain evidence="1">CGMCC 4.7430</strain>
    </source>
</reference>
<evidence type="ECO:0000313" key="1">
    <source>
        <dbReference type="EMBL" id="GGP02319.1"/>
    </source>
</evidence>
<organism evidence="1 2">
    <name type="scientific">Nonomuraea glycinis</name>
    <dbReference type="NCBI Taxonomy" id="2047744"/>
    <lineage>
        <taxon>Bacteria</taxon>
        <taxon>Bacillati</taxon>
        <taxon>Actinomycetota</taxon>
        <taxon>Actinomycetes</taxon>
        <taxon>Streptosporangiales</taxon>
        <taxon>Streptosporangiaceae</taxon>
        <taxon>Nonomuraea</taxon>
    </lineage>
</organism>
<proteinExistence type="predicted"/>
<reference evidence="1" key="2">
    <citation type="submission" date="2020-09" db="EMBL/GenBank/DDBJ databases">
        <authorList>
            <person name="Sun Q."/>
            <person name="Zhou Y."/>
        </authorList>
    </citation>
    <scope>NUCLEOTIDE SEQUENCE</scope>
    <source>
        <strain evidence="1">CGMCC 4.7430</strain>
    </source>
</reference>
<gene>
    <name evidence="1" type="ORF">GCM10012278_09080</name>
</gene>
<dbReference type="Proteomes" id="UP000660745">
    <property type="component" value="Unassembled WGS sequence"/>
</dbReference>
<sequence>MSHRRSPQRLDRPTGRRTPRKRVLIVCEGQVTEVEYFEGIRDHFRSLPVEIRACKVIGLGRDPGSLVAYAIRERDKKDKEARGQRDANLAYDEVWCVVDVDDHSTLDQAMSTARKGQVHLAVSHPCFELWILYHFETCTAACDSDQISRKLKKHIKGYDKHLGRDFPFADHELARERAQRADPDHCEANRKGRNPSTNAWLIVEAIRQAGRNR</sequence>
<comment type="caution">
    <text evidence="1">The sequence shown here is derived from an EMBL/GenBank/DDBJ whole genome shotgun (WGS) entry which is preliminary data.</text>
</comment>